<feature type="non-terminal residue" evidence="1">
    <location>
        <position position="1"/>
    </location>
</feature>
<evidence type="ECO:0000313" key="1">
    <source>
        <dbReference type="EMBL" id="GMR32094.1"/>
    </source>
</evidence>
<dbReference type="EMBL" id="BTRK01000001">
    <property type="protein sequence ID" value="GMR32094.1"/>
    <property type="molecule type" value="Genomic_DNA"/>
</dbReference>
<gene>
    <name evidence="1" type="ORF">PMAYCL1PPCAC_02289</name>
</gene>
<accession>A0AAN4Z2G1</accession>
<name>A0AAN4Z2G1_9BILA</name>
<dbReference type="AlphaFoldDB" id="A0AAN4Z2G1"/>
<organism evidence="1 2">
    <name type="scientific">Pristionchus mayeri</name>
    <dbReference type="NCBI Taxonomy" id="1317129"/>
    <lineage>
        <taxon>Eukaryota</taxon>
        <taxon>Metazoa</taxon>
        <taxon>Ecdysozoa</taxon>
        <taxon>Nematoda</taxon>
        <taxon>Chromadorea</taxon>
        <taxon>Rhabditida</taxon>
        <taxon>Rhabditina</taxon>
        <taxon>Diplogasteromorpha</taxon>
        <taxon>Diplogasteroidea</taxon>
        <taxon>Neodiplogasteridae</taxon>
        <taxon>Pristionchus</taxon>
    </lineage>
</organism>
<sequence>WEEVRVRVAKRFKLEMDAETHWELALSKMNLTPVITLSSECVSTATTHLHNLKLIPWPPNYRQQILQCSDRYLDDCQMYHPESGLDWDGLNAMEGVSIEMIAPSHLASHFDGLSKKTALLDTVVVESTSRNCPLYLFPRRSYDRLTRDLFDGGILICSDYHEIEVHSHPYDNIELPLITDTTRRSSLERRLRAESSLLEYGSFEWMEWFARRLRYWDYHPETLLFYHRIIAERDLCVHDEILIQRIQSSLLDSHLGKAKANIEKLRVDAFIYSTMDIIQRGERLLSISPPSSSFSAIDQLTHFIRSRRMPPLL</sequence>
<evidence type="ECO:0000313" key="2">
    <source>
        <dbReference type="Proteomes" id="UP001328107"/>
    </source>
</evidence>
<keyword evidence="2" id="KW-1185">Reference proteome</keyword>
<proteinExistence type="predicted"/>
<comment type="caution">
    <text evidence="1">The sequence shown here is derived from an EMBL/GenBank/DDBJ whole genome shotgun (WGS) entry which is preliminary data.</text>
</comment>
<protein>
    <submittedName>
        <fullName evidence="1">Uncharacterized protein</fullName>
    </submittedName>
</protein>
<dbReference type="Proteomes" id="UP001328107">
    <property type="component" value="Unassembled WGS sequence"/>
</dbReference>
<reference evidence="2" key="1">
    <citation type="submission" date="2022-10" db="EMBL/GenBank/DDBJ databases">
        <title>Genome assembly of Pristionchus species.</title>
        <authorList>
            <person name="Yoshida K."/>
            <person name="Sommer R.J."/>
        </authorList>
    </citation>
    <scope>NUCLEOTIDE SEQUENCE [LARGE SCALE GENOMIC DNA]</scope>
    <source>
        <strain evidence="2">RS5460</strain>
    </source>
</reference>